<feature type="transmembrane region" description="Helical" evidence="11">
    <location>
        <begin position="88"/>
        <end position="112"/>
    </location>
</feature>
<organism evidence="13 14">
    <name type="scientific">Candidatus Allocopromorpha excrementavium</name>
    <dbReference type="NCBI Taxonomy" id="2840741"/>
    <lineage>
        <taxon>Bacteria</taxon>
        <taxon>Bacillati</taxon>
        <taxon>Bacillota</taxon>
        <taxon>Clostridia</taxon>
        <taxon>Eubacteriales</taxon>
        <taxon>Eubacteriaceae</taxon>
        <taxon>Eubacteriaceae incertae sedis</taxon>
        <taxon>Candidatus Allocopromorpha</taxon>
    </lineage>
</organism>
<evidence type="ECO:0000256" key="4">
    <source>
        <dbReference type="ARBA" id="ARBA00022670"/>
    </source>
</evidence>
<dbReference type="Proteomes" id="UP000824159">
    <property type="component" value="Unassembled WGS sequence"/>
</dbReference>
<evidence type="ECO:0000256" key="10">
    <source>
        <dbReference type="ARBA" id="ARBA00023136"/>
    </source>
</evidence>
<dbReference type="CDD" id="cd23081">
    <property type="entry name" value="cpPDZ_EcRseP-like"/>
    <property type="match status" value="1"/>
</dbReference>
<dbReference type="CDD" id="cd06163">
    <property type="entry name" value="S2P-M50_PDZ_RseP-like"/>
    <property type="match status" value="1"/>
</dbReference>
<keyword evidence="8 11" id="KW-1133">Transmembrane helix</keyword>
<keyword evidence="10 11" id="KW-0472">Membrane</keyword>
<gene>
    <name evidence="13" type="primary">rseP</name>
    <name evidence="13" type="ORF">IAD12_04735</name>
</gene>
<evidence type="ECO:0000259" key="12">
    <source>
        <dbReference type="SMART" id="SM00228"/>
    </source>
</evidence>
<keyword evidence="5 11" id="KW-0812">Transmembrane</keyword>
<dbReference type="PANTHER" id="PTHR42837">
    <property type="entry name" value="REGULATOR OF SIGMA-E PROTEASE RSEP"/>
    <property type="match status" value="1"/>
</dbReference>
<comment type="similarity">
    <text evidence="3 11">Belongs to the peptidase M50B family.</text>
</comment>
<dbReference type="EC" id="3.4.24.-" evidence="11"/>
<evidence type="ECO:0000313" key="13">
    <source>
        <dbReference type="EMBL" id="HIT99542.1"/>
    </source>
</evidence>
<feature type="transmembrane region" description="Helical" evidence="11">
    <location>
        <begin position="6"/>
        <end position="25"/>
    </location>
</feature>
<evidence type="ECO:0000256" key="2">
    <source>
        <dbReference type="ARBA" id="ARBA00004141"/>
    </source>
</evidence>
<reference evidence="13" key="1">
    <citation type="submission" date="2020-10" db="EMBL/GenBank/DDBJ databases">
        <authorList>
            <person name="Gilroy R."/>
        </authorList>
    </citation>
    <scope>NUCLEOTIDE SEQUENCE</scope>
    <source>
        <strain evidence="13">CHK176-22527</strain>
    </source>
</reference>
<dbReference type="Pfam" id="PF17820">
    <property type="entry name" value="PDZ_6"/>
    <property type="match status" value="1"/>
</dbReference>
<feature type="transmembrane region" description="Helical" evidence="11">
    <location>
        <begin position="308"/>
        <end position="325"/>
    </location>
</feature>
<dbReference type="GO" id="GO:0006508">
    <property type="term" value="P:proteolysis"/>
    <property type="evidence" value="ECO:0007669"/>
    <property type="project" value="UniProtKB-KW"/>
</dbReference>
<evidence type="ECO:0000313" key="14">
    <source>
        <dbReference type="Proteomes" id="UP000824159"/>
    </source>
</evidence>
<evidence type="ECO:0000256" key="7">
    <source>
        <dbReference type="ARBA" id="ARBA00022833"/>
    </source>
</evidence>
<comment type="cofactor">
    <cofactor evidence="1 11">
        <name>Zn(2+)</name>
        <dbReference type="ChEBI" id="CHEBI:29105"/>
    </cofactor>
</comment>
<accession>A0A9D1KUZ1</accession>
<dbReference type="PANTHER" id="PTHR42837:SF2">
    <property type="entry name" value="MEMBRANE METALLOPROTEASE ARASP2, CHLOROPLASTIC-RELATED"/>
    <property type="match status" value="1"/>
</dbReference>
<dbReference type="InterPro" id="IPR041489">
    <property type="entry name" value="PDZ_6"/>
</dbReference>
<evidence type="ECO:0000256" key="11">
    <source>
        <dbReference type="RuleBase" id="RU362031"/>
    </source>
</evidence>
<comment type="subcellular location">
    <subcellularLocation>
        <location evidence="2">Membrane</location>
        <topology evidence="2">Multi-pass membrane protein</topology>
    </subcellularLocation>
</comment>
<evidence type="ECO:0000256" key="5">
    <source>
        <dbReference type="ARBA" id="ARBA00022692"/>
    </source>
</evidence>
<feature type="transmembrane region" description="Helical" evidence="11">
    <location>
        <begin position="257"/>
        <end position="277"/>
    </location>
</feature>
<dbReference type="GO" id="GO:0016020">
    <property type="term" value="C:membrane"/>
    <property type="evidence" value="ECO:0007669"/>
    <property type="project" value="UniProtKB-SubCell"/>
</dbReference>
<keyword evidence="9 11" id="KW-0482">Metalloprotease</keyword>
<comment type="caution">
    <text evidence="13">The sequence shown here is derived from an EMBL/GenBank/DDBJ whole genome shotgun (WGS) entry which is preliminary data.</text>
</comment>
<evidence type="ECO:0000256" key="8">
    <source>
        <dbReference type="ARBA" id="ARBA00022989"/>
    </source>
</evidence>
<dbReference type="Gene3D" id="2.30.42.10">
    <property type="match status" value="1"/>
</dbReference>
<dbReference type="GO" id="GO:0046872">
    <property type="term" value="F:metal ion binding"/>
    <property type="evidence" value="ECO:0007669"/>
    <property type="project" value="UniProtKB-KW"/>
</dbReference>
<dbReference type="InterPro" id="IPR008915">
    <property type="entry name" value="Peptidase_M50"/>
</dbReference>
<dbReference type="NCBIfam" id="TIGR00054">
    <property type="entry name" value="RIP metalloprotease RseP"/>
    <property type="match status" value="1"/>
</dbReference>
<evidence type="ECO:0000256" key="1">
    <source>
        <dbReference type="ARBA" id="ARBA00001947"/>
    </source>
</evidence>
<dbReference type="EMBL" id="DVLX01000056">
    <property type="protein sequence ID" value="HIT99542.1"/>
    <property type="molecule type" value="Genomic_DNA"/>
</dbReference>
<keyword evidence="6 11" id="KW-0378">Hydrolase</keyword>
<name>A0A9D1KUZ1_9FIRM</name>
<reference evidence="13" key="2">
    <citation type="journal article" date="2021" name="PeerJ">
        <title>Extensive microbial diversity within the chicken gut microbiome revealed by metagenomics and culture.</title>
        <authorList>
            <person name="Gilroy R."/>
            <person name="Ravi A."/>
            <person name="Getino M."/>
            <person name="Pursley I."/>
            <person name="Horton D.L."/>
            <person name="Alikhan N.F."/>
            <person name="Baker D."/>
            <person name="Gharbi K."/>
            <person name="Hall N."/>
            <person name="Watson M."/>
            <person name="Adriaenssens E.M."/>
            <person name="Foster-Nyarko E."/>
            <person name="Jarju S."/>
            <person name="Secka A."/>
            <person name="Antonio M."/>
            <person name="Oren A."/>
            <person name="Chaudhuri R.R."/>
            <person name="La Ragione R."/>
            <person name="Hildebrand F."/>
            <person name="Pallen M.J."/>
        </authorList>
    </citation>
    <scope>NUCLEOTIDE SEQUENCE</scope>
    <source>
        <strain evidence="13">CHK176-22527</strain>
    </source>
</reference>
<dbReference type="InterPro" id="IPR001478">
    <property type="entry name" value="PDZ"/>
</dbReference>
<dbReference type="Pfam" id="PF02163">
    <property type="entry name" value="Peptidase_M50"/>
    <property type="match status" value="1"/>
</dbReference>
<evidence type="ECO:0000256" key="3">
    <source>
        <dbReference type="ARBA" id="ARBA00007931"/>
    </source>
</evidence>
<dbReference type="SMART" id="SM00228">
    <property type="entry name" value="PDZ"/>
    <property type="match status" value="1"/>
</dbReference>
<protein>
    <recommendedName>
        <fullName evidence="11">Zinc metalloprotease</fullName>
        <ecNumber evidence="11">3.4.24.-</ecNumber>
    </recommendedName>
</protein>
<keyword evidence="11" id="KW-0479">Metal-binding</keyword>
<feature type="domain" description="PDZ" evidence="12">
    <location>
        <begin position="102"/>
        <end position="174"/>
    </location>
</feature>
<proteinExistence type="inferred from homology"/>
<keyword evidence="4" id="KW-0645">Protease</keyword>
<dbReference type="InterPro" id="IPR036034">
    <property type="entry name" value="PDZ_sf"/>
</dbReference>
<keyword evidence="7 11" id="KW-0862">Zinc</keyword>
<dbReference type="GO" id="GO:0004222">
    <property type="term" value="F:metalloendopeptidase activity"/>
    <property type="evidence" value="ECO:0007669"/>
    <property type="project" value="InterPro"/>
</dbReference>
<evidence type="ECO:0000256" key="6">
    <source>
        <dbReference type="ARBA" id="ARBA00022801"/>
    </source>
</evidence>
<sequence length="337" mass="36711">MTLIYAVIIFCMLIFVHELGHFIVAKACGVKVNEFAIGMGPAIFKKQKGDTLYAVRILPIGGYCAMEGEDEDSEDERAFNNKPAWQRACVLAAGAFMNLLTAVILLIIIAFWSGQPTTTVETVLSDSPAYEAGVEKGDEIVSVDGKKVEDWNDILEFIGQSSGKTAEIGILRDGENMTLTSALVYDEEAGRNKVGISPEVEHSILPAISTGIKSTGQMTVMMVDIIKQLFTGDVSVSELSGPVGIVYAVNDTAKAGVIYVVYLAALLSLNLAIMNMLPFPALDGGRLLFLLIRKITGKRVTDEMEGKIHFVGIMLLMLLMVYVTWNDIVRFIVPIFT</sequence>
<dbReference type="SUPFAM" id="SSF50156">
    <property type="entry name" value="PDZ domain-like"/>
    <property type="match status" value="1"/>
</dbReference>
<evidence type="ECO:0000256" key="9">
    <source>
        <dbReference type="ARBA" id="ARBA00023049"/>
    </source>
</evidence>
<dbReference type="AlphaFoldDB" id="A0A9D1KUZ1"/>
<dbReference type="InterPro" id="IPR004387">
    <property type="entry name" value="Pept_M50_Zn"/>
</dbReference>